<evidence type="ECO:0000313" key="2">
    <source>
        <dbReference type="Proteomes" id="UP000265645"/>
    </source>
</evidence>
<accession>A0A9P2YVC6</accession>
<gene>
    <name evidence="1" type="ORF">M1K003_2939</name>
</gene>
<reference evidence="2" key="1">
    <citation type="submission" date="2017-08" db="EMBL/GenBank/DDBJ databases">
        <title>Protection against atopic dermatitis through acquisition of Staphylococcus quorum-sensing agr mutations in the skin.</title>
        <authorList>
            <person name="Nakamura Y."/>
            <person name="Takahashi H."/>
            <person name="Takaya A."/>
            <person name="Inoue Y."/>
            <person name="Katayama Y."/>
            <person name="Kusuya Y."/>
            <person name="Shoji T."/>
            <person name="Takada S."/>
            <person name="Nakagawa S."/>
            <person name="Oguma R."/>
            <person name="Ozawa N."/>
            <person name="Yamaide F."/>
            <person name="Suzuki S."/>
            <person name="Villaruz A."/>
            <person name="Otto M."/>
            <person name="Matsue H."/>
            <person name="Nunez G."/>
            <person name="Shimojo N."/>
        </authorList>
    </citation>
    <scope>NUCLEOTIDE SEQUENCE [LARGE SCALE GENOMIC DNA]</scope>
    <source>
        <strain evidence="2">M1K003</strain>
    </source>
</reference>
<dbReference type="EMBL" id="BDVT01000174">
    <property type="protein sequence ID" value="GBU00914.1"/>
    <property type="molecule type" value="Genomic_DNA"/>
</dbReference>
<sequence length="105" mass="11073">MATVDNGDMIIKLNTIEINILISTGCSSVKLLIMLPIPVVINLTYGKVNTPIVAAKPPTTVGKTIKAILPTRSSINKISNTAMDAVSIVLIKSPIPAITHVPCLN</sequence>
<organism evidence="1 2">
    <name type="scientific">Staphylococcus aureus</name>
    <dbReference type="NCBI Taxonomy" id="1280"/>
    <lineage>
        <taxon>Bacteria</taxon>
        <taxon>Bacillati</taxon>
        <taxon>Bacillota</taxon>
        <taxon>Bacilli</taxon>
        <taxon>Bacillales</taxon>
        <taxon>Staphylococcaceae</taxon>
        <taxon>Staphylococcus</taxon>
    </lineage>
</organism>
<comment type="caution">
    <text evidence="1">The sequence shown here is derived from an EMBL/GenBank/DDBJ whole genome shotgun (WGS) entry which is preliminary data.</text>
</comment>
<evidence type="ECO:0000313" key="1">
    <source>
        <dbReference type="EMBL" id="GBU00914.1"/>
    </source>
</evidence>
<dbReference type="AlphaFoldDB" id="A0A9P2YVC6"/>
<dbReference type="Proteomes" id="UP000265645">
    <property type="component" value="Unassembled WGS sequence"/>
</dbReference>
<proteinExistence type="predicted"/>
<protein>
    <submittedName>
        <fullName evidence="1">Uncharacterized protein</fullName>
    </submittedName>
</protein>
<name>A0A9P2YVC6_STAAU</name>